<evidence type="ECO:0000313" key="2">
    <source>
        <dbReference type="Proteomes" id="UP001231649"/>
    </source>
</evidence>
<dbReference type="EMBL" id="CM056777">
    <property type="protein sequence ID" value="KAJ8737501.1"/>
    <property type="molecule type" value="Genomic_DNA"/>
</dbReference>
<protein>
    <submittedName>
        <fullName evidence="1">Uncharacterized protein</fullName>
    </submittedName>
</protein>
<dbReference type="Proteomes" id="UP001231649">
    <property type="component" value="Chromosome 1"/>
</dbReference>
<gene>
    <name evidence="1" type="ORF">PYW08_000096</name>
</gene>
<comment type="caution">
    <text evidence="1">The sequence shown here is derived from an EMBL/GenBank/DDBJ whole genome shotgun (WGS) entry which is preliminary data.</text>
</comment>
<evidence type="ECO:0000313" key="1">
    <source>
        <dbReference type="EMBL" id="KAJ8737501.1"/>
    </source>
</evidence>
<organism evidence="1 2">
    <name type="scientific">Mythimna loreyi</name>
    <dbReference type="NCBI Taxonomy" id="667449"/>
    <lineage>
        <taxon>Eukaryota</taxon>
        <taxon>Metazoa</taxon>
        <taxon>Ecdysozoa</taxon>
        <taxon>Arthropoda</taxon>
        <taxon>Hexapoda</taxon>
        <taxon>Insecta</taxon>
        <taxon>Pterygota</taxon>
        <taxon>Neoptera</taxon>
        <taxon>Endopterygota</taxon>
        <taxon>Lepidoptera</taxon>
        <taxon>Glossata</taxon>
        <taxon>Ditrysia</taxon>
        <taxon>Noctuoidea</taxon>
        <taxon>Noctuidae</taxon>
        <taxon>Noctuinae</taxon>
        <taxon>Hadenini</taxon>
        <taxon>Mythimna</taxon>
    </lineage>
</organism>
<proteinExistence type="predicted"/>
<reference evidence="1" key="1">
    <citation type="submission" date="2023-03" db="EMBL/GenBank/DDBJ databases">
        <title>Chromosome-level genomes of two armyworms, Mythimna separata and Mythimna loreyi, provide insights into the biosynthesis and reception of sex pheromones.</title>
        <authorList>
            <person name="Zhao H."/>
        </authorList>
    </citation>
    <scope>NUCLEOTIDE SEQUENCE</scope>
    <source>
        <strain evidence="1">BeijingLab</strain>
    </source>
</reference>
<accession>A0ACC2RAI3</accession>
<keyword evidence="2" id="KW-1185">Reference proteome</keyword>
<name>A0ACC2RAI3_9NEOP</name>
<sequence>MALRMQVPELRCMEPENYKKYFRALCWSGTKKERKSHKRIGKKEKLRRLKATNSLAVCYAPALLGNPSQFAVYASVRKSILARWRNLHGSVELSDDSDGDDSSSVPLSKLPKITGIGLKSVFSLISQARSTNAQFCELALSALLDVLQGHAPEELAQEPTDIIINLHTMLVEVASGSGPGGTVEHPSNLTALSSSCLIALSVARGEAELILNAVASLIMSPPALSDQELQIPSNLVTLQRSVQSVILGSPSRNLWLNYGVPHQCLVNSFPVDLPPQLTGAGELVVRSLVSDGCFLYVFTSKGLLKIGSGYGSSIRQHVYLHKPDFFASDRHGWLGYCKNKLYLRIGRKKTEVYEIDRETLEVRNMIRLEPGQPAAVEPKSAVFTDGNQLGLILLTNFDNLTIRMYDADSQPERNEGTATTTLTSQKEINVHLLRRRTLVLGRSPFEDGVSRRTVELDTPIAMQLDDCDEDPLMSICGGQDFALLTTASGKVYYTGKGASLGYKAASPQTARWTLMKETIFSRNEAPNVKRCKVIQVAVGHEGVHAILVLDNGTALFTGIARRGEDGDAMKHRRQPKPTRPKKIFKAEGHFVVYAACNYGSTALVTRQGHLLMFGKDTQHCDSAGQVVGLRNERIVQVALGKAHAVALTNFGQVYTFGINNKGQCGREFGYTKEKMYLPRRRSESKEDSRLCTTSHTWTTDYCRVCVVCRDCTGFSSACHCSHLPNRVAGEKCGCGEGDSGCAVCGVCRRCADAFVVASRPERPSIVTVTDLDDDGEASLRPDSRIDLDDDGEAPAKVDPSGLDNSSGGASARNDRKSEKENVRFTIYESQAVTSEVDRDASIKVSCLPPARVAVPGGHRIAAIACGLHHTVLITEHGEVLTFGSNQYGQLGAGDISVHHRIVRVRVPKASSVAAGSNHTAVLTREGELYTFGSYQKGALGRPRMEEPLRLDRSPIWYATPGRVPRLGPRHSCKAVWVSASGDQTFVQVSQALIKTDTLFSSTITSNSNTIIILPNRAEHTFKCITINKMDGSCNTWTGSEQVDFVNSLACLDPLYDVLWCYQPQMRVMKCYNILAFDSHKLQKCCNDPESYFGEGDFEYPNYGSMKRLEDFKNLENFDLSCRDEDRPTDNVALSNMSVLNQELAIPSTSGCSVTRMHAALHLLGCLDSLTYAHDIRLNSQDSKRDNLGSPILPVKEDYQTVNRFDSNGGGWGYSGHSVEAIRFMCDTDILLGGIGLYGGRGDYTAKVKVYDIGPEGGDQEGDGELLTESDEIVYECPPRDRFPVMFDNPVPLAANRWYVAWACISGPSSDCGSSGQAMVINDEIGFHFKTSKKSNNGTDVNAGQIPCFIYNTVSPDHTLPLKIVDFGEPIIVLSKNLSRKVTVSCFKSLITLLQWSWDTFKEIILETNGLVPINYQKLTIMKHQKRLVYVIRACLRLVRSYINEIYPQNNRKRNSHEYMSYFEAIAEVRNLIQAIMADQTPTCSMLPRKSGKSKAHRVCYVQFALELTTSILKEAHDTITACFHAFFPTPTLKWNHLCSMLFNVKEGVVPPSQIRELTSTCAAMCASRSLRDVLQYVVPVTQSYINTNENRRPDSKVLKEAPSKSATVPRSSHAQKPPPIPPRANNRDTPKPPDPAESKPNHTEWHLLDVIPRMLDIVMIPIKQQMMTRQCGQPHDHGEIKQYERLSEFCCKLTARIVAELSTSATSIREDTDSNTVKNLVTPSRFMRVNQSRAWNTGNGSPDAICFTVDRSGITLVGVCVYGGLGNYEYSLELLHDVRLRASADEANPTHCWVSVEIAHGNFTAADLQHDTVQLKFERPVPLKEDLRYAIRLCNHGGRTSNGDCGLPSVKGPDGTTFRFASCSLSFNGTTLARGQIPSLVYYGSSKTLSNSSESADNLLCSLRSITLRVASIVMERGAELFCTLRNELTAEDLRRNATVLQTSPAINILIPYTLANLDGVDDSKSVIKILEMIHKLLPHVAAMNLLVPNLEECTTTTGHYYTWLESDHPYKQATVTNMRVLFPTSVSWIVLEMDPRSITAQPEDSLTLYAVAGNPKHRCHCANEVRVSDPPFRKVYKRLVQLTNEGDVEELGDEPDSDGVCMHYNCTYVSVTPRLANNVSDWPQKALLIPGNEVIFSLETASDYLTEFNKSNNEDNRFGFRCLCVGYEDTPLTTQRIGLVALEMELVYAGAACASKLLAPDIEIPPLTFSTLVEVQVNAMMGGSPVGVEGDPPHDGSEALLLSRGLELSSPPSIHHVLDGQPLLRCVSTERQFLTDFVAGAESTAGGRLARWLAPTSRVEPSKCELKAPAQPVRPAARITLPILVRDQYGENVSSPALKVEVVVQRLSAGSGRSSNVENQRNKIPDVPYQPTVRETMCFHAITMMKAYQDYSFEELRLASESWSEGGAIGGAFVHGGRIPAERLPVRENPDGSYVATWVPRTPGGYIFRCTLDDHPASQEVTIEVAESIIEPAERAVQAGGTLPTTPPTKLRRFISRFSAGLRVRASPSLQAEELGRIPSGANIAFVEEVVNKDGTWVRLSLDSVRAHTDGAAEVAWCLQHHRHLDRALLVPVEPTTPPPLQGECTGIWSGYGDAHGDMQSWSQDDDDGVLTEITCIDDRNFPYGQIQPDGCSFVIAGSSEPSKRNRVIREEVSSTSSAASSPKRAQRRSNGNSDEWWSPIKQRFGDNGDANAILETEIEPEPTIESRSSSKVAQTGTQTSPDRNESMSAMQLYIGASKEPPGRLSPKSMARERLASRARAYKRASSPPPPLPSRSAPAPPPPRKHALSPAQAECLRAVFAALLWHEGIVHDAIACAAFLKFHPQLPKQGARVVTRPAHDVTLARHQRHSVEVSNAGLYLRIHPTTLETLTRSGMEASTSRMRKVDCDIPIREEDSIPGPSSEPAGSSRCVVNVLPPALRALVALWDALYDADQLTSATDKLKNVEKNENEEPRPQSGIRKKREWNSRSGKTPYSVQCELCGGCNVSPPLAAHMRTAHPGCKAATSKGFDRTGTYQQIDPQPGHEDLCPSAYCGQMTQAVQLWYMFCEKCYDKAIKTAPSIRQGRAKSRAEMVVYERVEQPINIDHNTIKENAVFLLDLAPLTTPEPISMAAWADNASRSPPTPPGSVWQPAPPFQCLPALGAAPKTYAASDAARYHSLGRPMPPAVAPLTSAFGGLEGNGGSNWPRVHRSVSMGQADHRDLANAARPPLARDTPMDQDTLTGAGSSLLAQPSASLRRLIGGGEWTAGGSLSAFEAPRVDSENLMNSPVMAFILAKRDLHAHRQKMDAAVRINTVRQYAFEAMNWLLRSATQPTCVHDVMWWFCNALDKFARIVPPPSLAIDDNKEHNAINENSRGMIPTASASAICPGARSARGARAAFHAFLGSVSALAPSLPPASAAGLQAVRCWALHYSPHDRTFLHRKTTFGIAPM</sequence>